<name>A0A4R3KHM0_9FIRM</name>
<comment type="caution">
    <text evidence="1">The sequence shown here is derived from an EMBL/GenBank/DDBJ whole genome shotgun (WGS) entry which is preliminary data.</text>
</comment>
<dbReference type="InterPro" id="IPR039498">
    <property type="entry name" value="NTP_transf_5"/>
</dbReference>
<gene>
    <name evidence="1" type="ORF">EDD59_101215</name>
</gene>
<dbReference type="AlphaFoldDB" id="A0A4R3KHM0"/>
<organism evidence="1 2">
    <name type="scientific">Muricomes intestini</name>
    <dbReference type="NCBI Taxonomy" id="1796634"/>
    <lineage>
        <taxon>Bacteria</taxon>
        <taxon>Bacillati</taxon>
        <taxon>Bacillota</taxon>
        <taxon>Clostridia</taxon>
        <taxon>Lachnospirales</taxon>
        <taxon>Lachnospiraceae</taxon>
        <taxon>Muricomes</taxon>
    </lineage>
</organism>
<evidence type="ECO:0000313" key="1">
    <source>
        <dbReference type="EMBL" id="TCS82806.1"/>
    </source>
</evidence>
<evidence type="ECO:0000313" key="2">
    <source>
        <dbReference type="Proteomes" id="UP000295726"/>
    </source>
</evidence>
<proteinExistence type="predicted"/>
<reference evidence="1 2" key="1">
    <citation type="submission" date="2019-03" db="EMBL/GenBank/DDBJ databases">
        <title>Genomic Encyclopedia of Type Strains, Phase IV (KMG-IV): sequencing the most valuable type-strain genomes for metagenomic binning, comparative biology and taxonomic classification.</title>
        <authorList>
            <person name="Goeker M."/>
        </authorList>
    </citation>
    <scope>NUCLEOTIDE SEQUENCE [LARGE SCALE GENOMIC DNA]</scope>
    <source>
        <strain evidence="1 2">DSM 29489</strain>
    </source>
</reference>
<keyword evidence="2" id="KW-1185">Reference proteome</keyword>
<protein>
    <submittedName>
        <fullName evidence="1">Putative nucleotidyltransferase-like protein</fullName>
    </submittedName>
</protein>
<dbReference type="EMBL" id="SLZZ01000001">
    <property type="protein sequence ID" value="TCS82806.1"/>
    <property type="molecule type" value="Genomic_DNA"/>
</dbReference>
<keyword evidence="1" id="KW-0808">Transferase</keyword>
<sequence>MSEKGIRSYEAKCLTELLGALVNQEEIPKWAREPDWGRLYKLADYHGVANIVYYGVLGSESKELKAWKKKFEERFHQAVLSEERFSSTVPLVLNSLEQHKVHSIVLHEYRMRHFYPQTDMRATRYVRILVEKGKEDTVRTAMEYLDFEQQESRTQGETWYYKIPGILIIFQSSMAFTNKKVKKYFSLPVKDYKRENGYRYIHSFEPEEFYICVIACAAESYAKGSLDIQFILDIWFYYISVYKSLDWTAIYKELSYLDLGSFPDYIIKLAAYWFGGMLFSEEDDFFDYMERYILSKGVQCRKENEKLLPLVKEVADFYKKDLKHRRRKQMLEWFFPQMEYMSTMFPFLLKYHWLLPACWVFRLLRMGGQQIKLRILQKGRKLKKREIDFKRKGIGIKDIKESLKKLRKKK</sequence>
<dbReference type="RefSeq" id="WP_165920828.1">
    <property type="nucleotide sequence ID" value="NZ_DAIPCY010000001.1"/>
</dbReference>
<dbReference type="GO" id="GO:0016740">
    <property type="term" value="F:transferase activity"/>
    <property type="evidence" value="ECO:0007669"/>
    <property type="project" value="UniProtKB-KW"/>
</dbReference>
<accession>A0A4R3KHM0</accession>
<dbReference type="Pfam" id="PF14907">
    <property type="entry name" value="NTP_transf_5"/>
    <property type="match status" value="1"/>
</dbReference>
<dbReference type="Proteomes" id="UP000295726">
    <property type="component" value="Unassembled WGS sequence"/>
</dbReference>